<dbReference type="AlphaFoldDB" id="A0A0H5Q246"/>
<sequence length="185" mass="22291">MANFSDLLSPKEIIETAIFFVDYNNEYYFFNWNPKPKFYAYDKLGQNNHDQQWLLMLAALKTMARVSKSYCIVPELAPITGKLHCHGWFRMDDKVKWHRSVYKYFATRGTCSFKRIKCPIESLTYYYKEIHHTKQILQNTFCIVTDFTLSECLSMCRLHMMEKYDLEEKIATRYTYALDEFFEDY</sequence>
<dbReference type="EMBL" id="LN853441">
    <property type="protein sequence ID" value="CRY95948.1"/>
    <property type="molecule type" value="Genomic_DNA"/>
</dbReference>
<reference evidence="1" key="2">
    <citation type="submission" date="2015-07" db="EMBL/GenBank/DDBJ databases">
        <title>Plasmids, circular viruses and viroids from rat gut.</title>
        <authorList>
            <person name="Jorgensen T.J."/>
            <person name="Hansen M.A."/>
            <person name="Xu Z."/>
            <person name="Tabak M.A."/>
            <person name="Sorensen S.J."/>
            <person name="Hansen L.H."/>
        </authorList>
    </citation>
    <scope>NUCLEOTIDE SEQUENCE</scope>
    <source>
        <strain evidence="1">RGFK0835</strain>
    </source>
</reference>
<name>A0A0H5Q246_9ZZZZ</name>
<proteinExistence type="predicted"/>
<organism evidence="1">
    <name type="scientific">uncultured prokaryote</name>
    <dbReference type="NCBI Taxonomy" id="198431"/>
    <lineage>
        <taxon>unclassified sequences</taxon>
        <taxon>environmental samples</taxon>
    </lineage>
</organism>
<reference evidence="1" key="1">
    <citation type="submission" date="2015-06" db="EMBL/GenBank/DDBJ databases">
        <authorList>
            <person name="Joergensen T."/>
        </authorList>
    </citation>
    <scope>NUCLEOTIDE SEQUENCE</scope>
    <source>
        <strain evidence="1">RGFK0835</strain>
    </source>
</reference>
<protein>
    <submittedName>
        <fullName evidence="1">Uncharacterized protein</fullName>
    </submittedName>
</protein>
<evidence type="ECO:0000313" key="1">
    <source>
        <dbReference type="EMBL" id="CRY95948.1"/>
    </source>
</evidence>
<accession>A0A0H5Q246</accession>